<dbReference type="Pfam" id="PF07228">
    <property type="entry name" value="SpoIIE"/>
    <property type="match status" value="1"/>
</dbReference>
<dbReference type="GO" id="GO:0016791">
    <property type="term" value="F:phosphatase activity"/>
    <property type="evidence" value="ECO:0007669"/>
    <property type="project" value="TreeGrafter"/>
</dbReference>
<feature type="domain" description="PPM-type phosphatase" evidence="2">
    <location>
        <begin position="4"/>
        <end position="218"/>
    </location>
</feature>
<feature type="non-terminal residue" evidence="3">
    <location>
        <position position="360"/>
    </location>
</feature>
<dbReference type="PANTHER" id="PTHR43156:SF2">
    <property type="entry name" value="STAGE II SPORULATION PROTEIN E"/>
    <property type="match status" value="1"/>
</dbReference>
<dbReference type="PANTHER" id="PTHR43156">
    <property type="entry name" value="STAGE II SPORULATION PROTEIN E-RELATED"/>
    <property type="match status" value="1"/>
</dbReference>
<dbReference type="EMBL" id="BARS01002253">
    <property type="protein sequence ID" value="GAF83412.1"/>
    <property type="molecule type" value="Genomic_DNA"/>
</dbReference>
<organism evidence="3">
    <name type="scientific">marine sediment metagenome</name>
    <dbReference type="NCBI Taxonomy" id="412755"/>
    <lineage>
        <taxon>unclassified sequences</taxon>
        <taxon>metagenomes</taxon>
        <taxon>ecological metagenomes</taxon>
    </lineage>
</organism>
<keyword evidence="1" id="KW-0378">Hydrolase</keyword>
<sequence>MSVYYEWGTKQLNKRSEELCGDSIVVSRHSDSVTLALADGLGSGVKANILATLTTRIAMHLLENDLPLSEVVETLGKTLPVCEVRKLAYSTFAIAQFFSDGRARVVEFDTPPAILLRDRKLFPLPSNERVIAGKTIRESVLELRMGDWIVFVTDGVLNAGIGGVYPLGWGWGQVTKYLEGHAHPELSAQDLADKLAETVAELYAGAPGDDVSIVVIKARHKLVATVLTGPPAKAETDEAVLADFIKRRGLHAVCGGTTAKIVSRHLGKPLDVDLETMRPDVPPIARMETIDLVTEGILTLTRTNELLQNGATRETVRFRTDGAAALVRLLLSVDHVQFVVGLAVNPAHQNPNLPGQLGMK</sequence>
<accession>X0T5G2</accession>
<reference evidence="3" key="1">
    <citation type="journal article" date="2014" name="Front. Microbiol.">
        <title>High frequency of phylogenetically diverse reductive dehalogenase-homologous genes in deep subseafloor sedimentary metagenomes.</title>
        <authorList>
            <person name="Kawai M."/>
            <person name="Futagami T."/>
            <person name="Toyoda A."/>
            <person name="Takaki Y."/>
            <person name="Nishi S."/>
            <person name="Hori S."/>
            <person name="Arai W."/>
            <person name="Tsubouchi T."/>
            <person name="Morono Y."/>
            <person name="Uchiyama I."/>
            <person name="Ito T."/>
            <person name="Fujiyama A."/>
            <person name="Inagaki F."/>
            <person name="Takami H."/>
        </authorList>
    </citation>
    <scope>NUCLEOTIDE SEQUENCE</scope>
    <source>
        <strain evidence="3">Expedition CK06-06</strain>
    </source>
</reference>
<comment type="caution">
    <text evidence="3">The sequence shown here is derived from an EMBL/GenBank/DDBJ whole genome shotgun (WGS) entry which is preliminary data.</text>
</comment>
<evidence type="ECO:0000256" key="1">
    <source>
        <dbReference type="ARBA" id="ARBA00022801"/>
    </source>
</evidence>
<dbReference type="Gene3D" id="3.60.40.10">
    <property type="entry name" value="PPM-type phosphatase domain"/>
    <property type="match status" value="1"/>
</dbReference>
<protein>
    <recommendedName>
        <fullName evidence="2">PPM-type phosphatase domain-containing protein</fullName>
    </recommendedName>
</protein>
<proteinExistence type="predicted"/>
<evidence type="ECO:0000313" key="3">
    <source>
        <dbReference type="EMBL" id="GAF83412.1"/>
    </source>
</evidence>
<dbReference type="SMART" id="SM00331">
    <property type="entry name" value="PP2C_SIG"/>
    <property type="match status" value="1"/>
</dbReference>
<dbReference type="InterPro" id="IPR036457">
    <property type="entry name" value="PPM-type-like_dom_sf"/>
</dbReference>
<dbReference type="AlphaFoldDB" id="X0T5G2"/>
<name>X0T5G2_9ZZZZ</name>
<dbReference type="InterPro" id="IPR001932">
    <property type="entry name" value="PPM-type_phosphatase-like_dom"/>
</dbReference>
<gene>
    <name evidence="3" type="ORF">S01H1_04248</name>
</gene>
<dbReference type="InterPro" id="IPR052016">
    <property type="entry name" value="Bact_Sigma-Reg"/>
</dbReference>
<dbReference type="SUPFAM" id="SSF81606">
    <property type="entry name" value="PP2C-like"/>
    <property type="match status" value="1"/>
</dbReference>
<evidence type="ECO:0000259" key="2">
    <source>
        <dbReference type="SMART" id="SM00331"/>
    </source>
</evidence>